<evidence type="ECO:0000313" key="1">
    <source>
        <dbReference type="EMBL" id="APU14804.1"/>
    </source>
</evidence>
<protein>
    <submittedName>
        <fullName evidence="1">Uncharacterized protein</fullName>
    </submittedName>
</protein>
<accession>A0AAC9LEK4</accession>
<reference evidence="2" key="1">
    <citation type="submission" date="2016-06" db="EMBL/GenBank/DDBJ databases">
        <title>Complete genome sequence of Actinoalloteichus fjordicus DSM 46855 (=ADI127-17), type strain of the new species Actinoalloteichus fjordicus.</title>
        <authorList>
            <person name="Ruckert C."/>
            <person name="Nouioui I."/>
            <person name="Willmese J."/>
            <person name="van Wezel G."/>
            <person name="Klenk H.-P."/>
            <person name="Kalinowski J."/>
            <person name="Zotchev S.B."/>
        </authorList>
    </citation>
    <scope>NUCLEOTIDE SEQUENCE [LARGE SCALE GENOMIC DNA]</scope>
    <source>
        <strain evidence="2">ADI127-7</strain>
    </source>
</reference>
<gene>
    <name evidence="1" type="ORF">UA74_13730</name>
</gene>
<evidence type="ECO:0000313" key="2">
    <source>
        <dbReference type="Proteomes" id="UP000185511"/>
    </source>
</evidence>
<dbReference type="AlphaFoldDB" id="A0AAC9LEK4"/>
<dbReference type="Proteomes" id="UP000185511">
    <property type="component" value="Chromosome"/>
</dbReference>
<dbReference type="RefSeq" id="WP_075740600.1">
    <property type="nucleotide sequence ID" value="NZ_CP016076.1"/>
</dbReference>
<dbReference type="EMBL" id="CP016076">
    <property type="protein sequence ID" value="APU14804.1"/>
    <property type="molecule type" value="Genomic_DNA"/>
</dbReference>
<keyword evidence="2" id="KW-1185">Reference proteome</keyword>
<organism evidence="1 2">
    <name type="scientific">Actinoalloteichus fjordicus</name>
    <dbReference type="NCBI Taxonomy" id="1612552"/>
    <lineage>
        <taxon>Bacteria</taxon>
        <taxon>Bacillati</taxon>
        <taxon>Actinomycetota</taxon>
        <taxon>Actinomycetes</taxon>
        <taxon>Pseudonocardiales</taxon>
        <taxon>Pseudonocardiaceae</taxon>
        <taxon>Actinoalloteichus</taxon>
    </lineage>
</organism>
<dbReference type="KEGG" id="acad:UA74_13730"/>
<proteinExistence type="predicted"/>
<sequence>MTSVAWFVRTVRSGDTHLASAQWNGYGPVRPLCAPEVEFRAMNRRPLTVCFYDEQRCPLCLPHTDDDRVPAPRTLAVVR</sequence>
<name>A0AAC9LEK4_9PSEU</name>